<keyword evidence="1" id="KW-0812">Transmembrane</keyword>
<dbReference type="Proteomes" id="UP000701702">
    <property type="component" value="Unassembled WGS sequence"/>
</dbReference>
<evidence type="ECO:0000256" key="1">
    <source>
        <dbReference type="SAM" id="Phobius"/>
    </source>
</evidence>
<evidence type="ECO:0000313" key="4">
    <source>
        <dbReference type="Proteomes" id="UP000701702"/>
    </source>
</evidence>
<dbReference type="InterPro" id="IPR008457">
    <property type="entry name" value="Cu-R_CopD_dom"/>
</dbReference>
<protein>
    <recommendedName>
        <fullName evidence="2">Copper resistance protein D domain-containing protein</fullName>
    </recommendedName>
</protein>
<keyword evidence="1" id="KW-0472">Membrane</keyword>
<evidence type="ECO:0000259" key="2">
    <source>
        <dbReference type="Pfam" id="PF05425"/>
    </source>
</evidence>
<name>A0ABN7YS55_9BURK</name>
<feature type="transmembrane region" description="Helical" evidence="1">
    <location>
        <begin position="132"/>
        <end position="152"/>
    </location>
</feature>
<gene>
    <name evidence="3" type="ORF">LMG23994_03333</name>
</gene>
<comment type="caution">
    <text evidence="3">The sequence shown here is derived from an EMBL/GenBank/DDBJ whole genome shotgun (WGS) entry which is preliminary data.</text>
</comment>
<sequence length="153" mass="16626">MTFLPILLFLHVVAAVVWVGGMFFAYLCLRPVAGQVLDPPSRLRLWRGVFERFFRWIWVALVLILGSGGAMMANAGNAAAPPNWHLMAGIGVVMALVFLFVFFKPYPVLRQAVDAGEWPVAGAALNRIRQAVGVNLVLGLINVAVATLGRIAN</sequence>
<dbReference type="RefSeq" id="WP_224003610.1">
    <property type="nucleotide sequence ID" value="NZ_CAJZAF010000017.1"/>
</dbReference>
<reference evidence="3 4" key="1">
    <citation type="submission" date="2021-08" db="EMBL/GenBank/DDBJ databases">
        <authorList>
            <person name="Peeters C."/>
        </authorList>
    </citation>
    <scope>NUCLEOTIDE SEQUENCE [LARGE SCALE GENOMIC DNA]</scope>
    <source>
        <strain evidence="3 4">LMG 23994</strain>
    </source>
</reference>
<accession>A0ABN7YS55</accession>
<dbReference type="EMBL" id="CAJZAF010000017">
    <property type="protein sequence ID" value="CAG9176228.1"/>
    <property type="molecule type" value="Genomic_DNA"/>
</dbReference>
<feature type="transmembrane region" description="Helical" evidence="1">
    <location>
        <begin position="6"/>
        <end position="32"/>
    </location>
</feature>
<evidence type="ECO:0000313" key="3">
    <source>
        <dbReference type="EMBL" id="CAG9176228.1"/>
    </source>
</evidence>
<feature type="transmembrane region" description="Helical" evidence="1">
    <location>
        <begin position="84"/>
        <end position="103"/>
    </location>
</feature>
<feature type="transmembrane region" description="Helical" evidence="1">
    <location>
        <begin position="53"/>
        <end position="72"/>
    </location>
</feature>
<keyword evidence="4" id="KW-1185">Reference proteome</keyword>
<keyword evidence="1" id="KW-1133">Transmembrane helix</keyword>
<dbReference type="Pfam" id="PF05425">
    <property type="entry name" value="CopD"/>
    <property type="match status" value="1"/>
</dbReference>
<proteinExistence type="predicted"/>
<feature type="domain" description="Copper resistance protein D" evidence="2">
    <location>
        <begin position="49"/>
        <end position="147"/>
    </location>
</feature>
<organism evidence="3 4">
    <name type="scientific">Cupriavidus pinatubonensis</name>
    <dbReference type="NCBI Taxonomy" id="248026"/>
    <lineage>
        <taxon>Bacteria</taxon>
        <taxon>Pseudomonadati</taxon>
        <taxon>Pseudomonadota</taxon>
        <taxon>Betaproteobacteria</taxon>
        <taxon>Burkholderiales</taxon>
        <taxon>Burkholderiaceae</taxon>
        <taxon>Cupriavidus</taxon>
    </lineage>
</organism>